<protein>
    <submittedName>
        <fullName evidence="2">Uncharacterized protein</fullName>
    </submittedName>
</protein>
<sequence>MKHTHSMQPRKRRLTWTDKHSQLATLITIALIILLLILFFLFPNLVG</sequence>
<accession>A0ABT1TAS7</accession>
<evidence type="ECO:0000313" key="2">
    <source>
        <dbReference type="EMBL" id="MCQ6961505.1"/>
    </source>
</evidence>
<dbReference type="EMBL" id="JANHOH010000015">
    <property type="protein sequence ID" value="MCQ6961505.1"/>
    <property type="molecule type" value="Genomic_DNA"/>
</dbReference>
<organism evidence="2 3">
    <name type="scientific">Mucilaginibacter aquariorum</name>
    <dbReference type="NCBI Taxonomy" id="2967225"/>
    <lineage>
        <taxon>Bacteria</taxon>
        <taxon>Pseudomonadati</taxon>
        <taxon>Bacteroidota</taxon>
        <taxon>Sphingobacteriia</taxon>
        <taxon>Sphingobacteriales</taxon>
        <taxon>Sphingobacteriaceae</taxon>
        <taxon>Mucilaginibacter</taxon>
    </lineage>
</organism>
<keyword evidence="1" id="KW-0812">Transmembrane</keyword>
<proteinExistence type="predicted"/>
<keyword evidence="1" id="KW-1133">Transmembrane helix</keyword>
<keyword evidence="3" id="KW-1185">Reference proteome</keyword>
<keyword evidence="1" id="KW-0472">Membrane</keyword>
<feature type="transmembrane region" description="Helical" evidence="1">
    <location>
        <begin position="21"/>
        <end position="42"/>
    </location>
</feature>
<comment type="caution">
    <text evidence="2">The sequence shown here is derived from an EMBL/GenBank/DDBJ whole genome shotgun (WGS) entry which is preliminary data.</text>
</comment>
<dbReference type="Proteomes" id="UP001204376">
    <property type="component" value="Unassembled WGS sequence"/>
</dbReference>
<evidence type="ECO:0000256" key="1">
    <source>
        <dbReference type="SAM" id="Phobius"/>
    </source>
</evidence>
<reference evidence="2 3" key="1">
    <citation type="submission" date="2022-07" db="EMBL/GenBank/DDBJ databases">
        <title>Mucilaginibacter sp. JC4.</title>
        <authorList>
            <person name="Le V."/>
            <person name="Ko S.-R."/>
            <person name="Ahn C.-Y."/>
            <person name="Oh H.-M."/>
        </authorList>
    </citation>
    <scope>NUCLEOTIDE SEQUENCE [LARGE SCALE GENOMIC DNA]</scope>
    <source>
        <strain evidence="2 3">JC4</strain>
    </source>
</reference>
<dbReference type="RefSeq" id="WP_256541670.1">
    <property type="nucleotide sequence ID" value="NZ_JANHOH010000015.1"/>
</dbReference>
<gene>
    <name evidence="2" type="ORF">NPE20_26265</name>
</gene>
<name>A0ABT1TAS7_9SPHI</name>
<evidence type="ECO:0000313" key="3">
    <source>
        <dbReference type="Proteomes" id="UP001204376"/>
    </source>
</evidence>